<feature type="compositionally biased region" description="Polar residues" evidence="8">
    <location>
        <begin position="1429"/>
        <end position="1441"/>
    </location>
</feature>
<feature type="domain" description="ABC transporter" evidence="10">
    <location>
        <begin position="553"/>
        <end position="780"/>
    </location>
</feature>
<evidence type="ECO:0000259" key="10">
    <source>
        <dbReference type="PROSITE" id="PS50893"/>
    </source>
</evidence>
<dbReference type="PROSITE" id="PS50929">
    <property type="entry name" value="ABC_TM1F"/>
    <property type="match status" value="1"/>
</dbReference>
<feature type="transmembrane region" description="Helical" evidence="9">
    <location>
        <begin position="939"/>
        <end position="962"/>
    </location>
</feature>
<feature type="region of interest" description="Disordered" evidence="8">
    <location>
        <begin position="1374"/>
        <end position="1412"/>
    </location>
</feature>
<feature type="transmembrane region" description="Helical" evidence="9">
    <location>
        <begin position="869"/>
        <end position="888"/>
    </location>
</feature>
<dbReference type="GO" id="GO:0140359">
    <property type="term" value="F:ABC-type transporter activity"/>
    <property type="evidence" value="ECO:0007669"/>
    <property type="project" value="InterPro"/>
</dbReference>
<dbReference type="GO" id="GO:0016887">
    <property type="term" value="F:ATP hydrolysis activity"/>
    <property type="evidence" value="ECO:0007669"/>
    <property type="project" value="InterPro"/>
</dbReference>
<evidence type="ECO:0000313" key="12">
    <source>
        <dbReference type="EMBL" id="KAJ4155238.1"/>
    </source>
</evidence>
<evidence type="ECO:0000256" key="4">
    <source>
        <dbReference type="ARBA" id="ARBA00022741"/>
    </source>
</evidence>
<feature type="region of interest" description="Disordered" evidence="8">
    <location>
        <begin position="1428"/>
        <end position="1457"/>
    </location>
</feature>
<evidence type="ECO:0000259" key="11">
    <source>
        <dbReference type="PROSITE" id="PS50929"/>
    </source>
</evidence>
<dbReference type="KEGG" id="amus:LMH87_000494"/>
<protein>
    <recommendedName>
        <fullName evidence="14">ABC transporter</fullName>
    </recommendedName>
</protein>
<keyword evidence="2" id="KW-0813">Transport</keyword>
<feature type="transmembrane region" description="Helical" evidence="9">
    <location>
        <begin position="18"/>
        <end position="40"/>
    </location>
</feature>
<feature type="domain" description="ABC transmembrane type-1" evidence="11">
    <location>
        <begin position="220"/>
        <end position="499"/>
    </location>
</feature>
<dbReference type="SUPFAM" id="SSF52540">
    <property type="entry name" value="P-loop containing nucleoside triphosphate hydrolases"/>
    <property type="match status" value="2"/>
</dbReference>
<dbReference type="Gene3D" id="3.40.50.300">
    <property type="entry name" value="P-loop containing nucleotide triphosphate hydrolases"/>
    <property type="match status" value="2"/>
</dbReference>
<feature type="transmembrane region" description="Helical" evidence="9">
    <location>
        <begin position="76"/>
        <end position="97"/>
    </location>
</feature>
<reference evidence="12" key="1">
    <citation type="journal article" date="2023" name="Access Microbiol">
        <title>De-novo genome assembly for Akanthomyces muscarius, a biocontrol agent of insect agricultural pests.</title>
        <authorList>
            <person name="Erdos Z."/>
            <person name="Studholme D.J."/>
            <person name="Raymond B."/>
            <person name="Sharma M."/>
        </authorList>
    </citation>
    <scope>NUCLEOTIDE SEQUENCE</scope>
    <source>
        <strain evidence="12">Ve6</strain>
    </source>
</reference>
<dbReference type="GO" id="GO:0016020">
    <property type="term" value="C:membrane"/>
    <property type="evidence" value="ECO:0007669"/>
    <property type="project" value="UniProtKB-SubCell"/>
</dbReference>
<dbReference type="EMBL" id="JAJHUN010000007">
    <property type="protein sequence ID" value="KAJ4155238.1"/>
    <property type="molecule type" value="Genomic_DNA"/>
</dbReference>
<dbReference type="Gene3D" id="1.20.1560.10">
    <property type="entry name" value="ABC transporter type 1, transmembrane domain"/>
    <property type="match status" value="1"/>
</dbReference>
<sequence length="1609" mass="177396">MAQRPITSGTIPRTDVKLFISCILVGIELTSLVLRAFISAPRAEEAISAASPDVFVAVMILAMARAESHHAIRAPGFLNLYFVLGIVLNTTNSICFFHRGRLSLGQLAAAAGAVRSILLVIEELCKRKLFDEDDDDICRVIEEELAKGHIRQSAFAFLSPLFFVATRSRFSLNDLFSLGPEMSSKVLYMKLTRAWETADSSERHSLARCCMSVWDGYFTAAILSRAVVAVLSLAQSFLLRDLIVAAGLETLSSRRSTILLLMNVLVFCAKIALQAVSSYTTNRLSVAVRGGLTTVVFAKYQNLRPQGATVSAGLSTLQNDVDNVSSGIPELLKALFTSLETLLGIYFLSFFVGSASLAMLLPLFSFGGFTALFGSRMSRALATWNSSLTRRVDKISRILPQIISMKMIGMSPSLTDSVTALRSIELDDLRHLRLIQSLSILAKSLSSFITPVVIISVALFRKILNDELSAAGIFPALSLIALNSSPFADLMQEYPDILALLNSFGQLQRFLSLQERIEPRMLPYELVSTPLQPRPSLFDDEEEVSSENRFPSIQFQGVTVRPHGSQNAVYNDINISLYPGTITALIGQRGSGKTTLLEAILGETEVTDGVIYIDDDLVGFCGQTTYLQNVSIRANVTGPLPFDPARFKTVTHCCLLQEDLKRLPGGDGYVVGVGGDNLSGCQRQKVALARALYADPSVVLLDDLFASLDRKTAVSILFRLCGSDGLLRRNHCTVIFTTYLPEAADVADRFLTLDVTQKDVKLERNTQQRSIINLLQSNYVSGCESLEQRQQELIQRTIFEQRFSKSDAKRRKQLSRPGKWSILSFILKPLGIINVVVWCTVVSLSSVGEVLPNFLLCSWIDSTSSNSSYMAYVATAVLASLTSPVIFWSTHAWLSPRVLEYFHGQLINTLMHSTLGFLGATNSTCILRKFKSLQQLDRLLAVSLFGILYYGLSLAMQCRIIFQDSNTPAVIGLRLYLIGILHQIIFNLVKSSASLDKSWNILSNLLLFMRNTPREAEPAECELPDNWPTSGKIEFRGVSARYGADMPYILRDVSLSVVAGEKASVFGRTGSGKTTLLLALLGFLDYTGSIKIDDIEVATVPRDLLRSRVLAISQDPVELDGTIRSNLLPYEPAPGLHETEAEIQAAALDLDDELKEMLTAIGIWQEINDKGGLYANLQDAELSKAAMRILCFARAVVRYHRSHGQLVLLDEATNGLNVEQDTAVQRSIWEFFEGCTILQVAHLEASTEDSELSVEIAEGRIAHTQRGPKQLPGVVSRSREMLSPESMISSVGDERASSSRAASPEEQAIPAQNHSIFLDRHTLSQIPAMEPLSGQILCPDDHMITLRDRMLSPRREVPLEGDMIPPGGHMVTSTYRSTSSSDDAHFGNGEPIDKSPYYRDASTGYGDSVYDPASHYDSEASFRERYTGPTENTFHRNTVSSDHPLPQPDLASNLDHVPGYQMNLPYFQVQQSSQQVMHDQYDQVSVLDHMATLNSAPPHTFDPEANYLPQNQQQAANNHSGQMQTTYPIDGLDSTQVPDYHLLLGYGNPNGMMPAIEPVMNYDSAMNYSRPLHYDLRSESAVTSGYDSISHYSGSSYDNGSRNSAPMVH</sequence>
<dbReference type="Proteomes" id="UP001144673">
    <property type="component" value="Chromosome 6"/>
</dbReference>
<feature type="region of interest" description="Disordered" evidence="8">
    <location>
        <begin position="1265"/>
        <end position="1307"/>
    </location>
</feature>
<gene>
    <name evidence="12" type="ORF">LMH87_000494</name>
</gene>
<dbReference type="SMART" id="SM00382">
    <property type="entry name" value="AAA"/>
    <property type="match status" value="2"/>
</dbReference>
<dbReference type="InterPro" id="IPR050173">
    <property type="entry name" value="ABC_transporter_C-like"/>
</dbReference>
<name>A0A9W8UL59_AKAMU</name>
<evidence type="ECO:0000256" key="8">
    <source>
        <dbReference type="SAM" id="MobiDB-lite"/>
    </source>
</evidence>
<feature type="transmembrane region" description="Helical" evidence="9">
    <location>
        <begin position="258"/>
        <end position="276"/>
    </location>
</feature>
<evidence type="ECO:0000256" key="1">
    <source>
        <dbReference type="ARBA" id="ARBA00004370"/>
    </source>
</evidence>
<dbReference type="SUPFAM" id="SSF90123">
    <property type="entry name" value="ABC transporter transmembrane region"/>
    <property type="match status" value="1"/>
</dbReference>
<evidence type="ECO:0000256" key="6">
    <source>
        <dbReference type="ARBA" id="ARBA00022989"/>
    </source>
</evidence>
<dbReference type="InterPro" id="IPR011527">
    <property type="entry name" value="ABC1_TM_dom"/>
</dbReference>
<comment type="subcellular location">
    <subcellularLocation>
        <location evidence="1">Membrane</location>
    </subcellularLocation>
</comment>
<dbReference type="InterPro" id="IPR036640">
    <property type="entry name" value="ABC1_TM_sf"/>
</dbReference>
<dbReference type="GO" id="GO:0005524">
    <property type="term" value="F:ATP binding"/>
    <property type="evidence" value="ECO:0007669"/>
    <property type="project" value="UniProtKB-KW"/>
</dbReference>
<evidence type="ECO:0000256" key="2">
    <source>
        <dbReference type="ARBA" id="ARBA00022448"/>
    </source>
</evidence>
<dbReference type="PROSITE" id="PS50893">
    <property type="entry name" value="ABC_TRANSPORTER_2"/>
    <property type="match status" value="2"/>
</dbReference>
<evidence type="ECO:0000313" key="13">
    <source>
        <dbReference type="Proteomes" id="UP001144673"/>
    </source>
</evidence>
<feature type="domain" description="ABC transporter" evidence="10">
    <location>
        <begin position="1033"/>
        <end position="1291"/>
    </location>
</feature>
<comment type="caution">
    <text evidence="12">The sequence shown here is derived from an EMBL/GenBank/DDBJ whole genome shotgun (WGS) entry which is preliminary data.</text>
</comment>
<keyword evidence="7 9" id="KW-0472">Membrane</keyword>
<feature type="transmembrane region" description="Helical" evidence="9">
    <location>
        <begin position="345"/>
        <end position="374"/>
    </location>
</feature>
<evidence type="ECO:0000256" key="9">
    <source>
        <dbReference type="SAM" id="Phobius"/>
    </source>
</evidence>
<keyword evidence="4" id="KW-0547">Nucleotide-binding</keyword>
<keyword evidence="3 9" id="KW-0812">Transmembrane</keyword>
<accession>A0A9W8UL59</accession>
<keyword evidence="13" id="KW-1185">Reference proteome</keyword>
<proteinExistence type="predicted"/>
<keyword evidence="5" id="KW-0067">ATP-binding</keyword>
<evidence type="ECO:0000256" key="5">
    <source>
        <dbReference type="ARBA" id="ARBA00022840"/>
    </source>
</evidence>
<dbReference type="Pfam" id="PF00005">
    <property type="entry name" value="ABC_tran"/>
    <property type="match status" value="2"/>
</dbReference>
<dbReference type="RefSeq" id="XP_056055362.1">
    <property type="nucleotide sequence ID" value="XM_056198409.1"/>
</dbReference>
<keyword evidence="6 9" id="KW-1133">Transmembrane helix</keyword>
<dbReference type="PANTHER" id="PTHR24223:SF345">
    <property type="entry name" value="ABC MULTIDRUG TRANSPORTER (EUROFUNG)"/>
    <property type="match status" value="1"/>
</dbReference>
<evidence type="ECO:0000256" key="3">
    <source>
        <dbReference type="ARBA" id="ARBA00022692"/>
    </source>
</evidence>
<dbReference type="InterPro" id="IPR027417">
    <property type="entry name" value="P-loop_NTPase"/>
</dbReference>
<feature type="transmembrane region" description="Helical" evidence="9">
    <location>
        <begin position="217"/>
        <end position="238"/>
    </location>
</feature>
<dbReference type="GeneID" id="80887653"/>
<evidence type="ECO:0008006" key="14">
    <source>
        <dbReference type="Google" id="ProtNLM"/>
    </source>
</evidence>
<dbReference type="InterPro" id="IPR003439">
    <property type="entry name" value="ABC_transporter-like_ATP-bd"/>
</dbReference>
<evidence type="ECO:0000256" key="7">
    <source>
        <dbReference type="ARBA" id="ARBA00023136"/>
    </source>
</evidence>
<organism evidence="12 13">
    <name type="scientific">Akanthomyces muscarius</name>
    <name type="common">Entomopathogenic fungus</name>
    <name type="synonym">Lecanicillium muscarium</name>
    <dbReference type="NCBI Taxonomy" id="2231603"/>
    <lineage>
        <taxon>Eukaryota</taxon>
        <taxon>Fungi</taxon>
        <taxon>Dikarya</taxon>
        <taxon>Ascomycota</taxon>
        <taxon>Pezizomycotina</taxon>
        <taxon>Sordariomycetes</taxon>
        <taxon>Hypocreomycetidae</taxon>
        <taxon>Hypocreales</taxon>
        <taxon>Cordycipitaceae</taxon>
        <taxon>Akanthomyces</taxon>
    </lineage>
</organism>
<dbReference type="InterPro" id="IPR003593">
    <property type="entry name" value="AAA+_ATPase"/>
</dbReference>
<dbReference type="PANTHER" id="PTHR24223">
    <property type="entry name" value="ATP-BINDING CASSETTE SUB-FAMILY C"/>
    <property type="match status" value="1"/>
</dbReference>